<dbReference type="GO" id="GO:0006260">
    <property type="term" value="P:DNA replication"/>
    <property type="evidence" value="ECO:0007669"/>
    <property type="project" value="TreeGrafter"/>
</dbReference>
<proteinExistence type="predicted"/>
<dbReference type="Proteomes" id="UP000031189">
    <property type="component" value="Unassembled WGS sequence"/>
</dbReference>
<dbReference type="NCBIfam" id="NF005378">
    <property type="entry name" value="PRK06921.1"/>
    <property type="match status" value="1"/>
</dbReference>
<evidence type="ECO:0000259" key="1">
    <source>
        <dbReference type="Pfam" id="PF01695"/>
    </source>
</evidence>
<sequence length="253" mass="28948">MILSMKNQAKSNLEKLKSSIANSEEDCTEKYKCTKCKDVTYILTDDGAVPCSCKDIREAERILAKSGISKEFANKTFDNFDYARNMQVLNSYNIARQYVKDFESIKDSRKNSVIFMGSVGGGKSHLSFAIANALMKNGVGVIYMGYRDSIMKIKQNVMNMDVYEKIMNRYKECKVLLIDDLFKGNITSSDINIIFEIVNYRYFNNLAMIISTEKCGSELLEIDEAIGSRILEMTKDYGIELRGHKLNYRIYDQ</sequence>
<dbReference type="PANTHER" id="PTHR30050">
    <property type="entry name" value="CHROMOSOMAL REPLICATION INITIATOR PROTEIN DNAA"/>
    <property type="match status" value="1"/>
</dbReference>
<dbReference type="PANTHER" id="PTHR30050:SF10">
    <property type="entry name" value="PHAGE-LIKE ELEMENT PBSX PROTEIN XKDC"/>
    <property type="match status" value="1"/>
</dbReference>
<dbReference type="InterPro" id="IPR027417">
    <property type="entry name" value="P-loop_NTPase"/>
</dbReference>
<dbReference type="AlphaFoldDB" id="A0A0B3VLZ2"/>
<dbReference type="SUPFAM" id="SSF52540">
    <property type="entry name" value="P-loop containing nucleoside triphosphate hydrolases"/>
    <property type="match status" value="1"/>
</dbReference>
<dbReference type="GO" id="GO:0005524">
    <property type="term" value="F:ATP binding"/>
    <property type="evidence" value="ECO:0007669"/>
    <property type="project" value="InterPro"/>
</dbReference>
<dbReference type="STRING" id="1577792.QX51_06420"/>
<reference evidence="2 3" key="1">
    <citation type="submission" date="2014-12" db="EMBL/GenBank/DDBJ databases">
        <title>Draft genome sequence of Terrisporobacter sp. 08-306576, isolated from the blood culture of a bacteremia patient.</title>
        <authorList>
            <person name="Lund L.C."/>
            <person name="Sydenham T.V."/>
            <person name="Hogh S.V."/>
            <person name="Skov M.N."/>
            <person name="Kemp M."/>
            <person name="Justesen U.S."/>
        </authorList>
    </citation>
    <scope>NUCLEOTIDE SEQUENCE [LARGE SCALE GENOMIC DNA]</scope>
    <source>
        <strain evidence="2 3">08-306576</strain>
    </source>
</reference>
<dbReference type="EMBL" id="JWHR01000064">
    <property type="protein sequence ID" value="KHS57791.1"/>
    <property type="molecule type" value="Genomic_DNA"/>
</dbReference>
<dbReference type="Gene3D" id="3.40.50.300">
    <property type="entry name" value="P-loop containing nucleotide triphosphate hydrolases"/>
    <property type="match status" value="1"/>
</dbReference>
<comment type="caution">
    <text evidence="2">The sequence shown here is derived from an EMBL/GenBank/DDBJ whole genome shotgun (WGS) entry which is preliminary data.</text>
</comment>
<evidence type="ECO:0000313" key="3">
    <source>
        <dbReference type="Proteomes" id="UP000031189"/>
    </source>
</evidence>
<gene>
    <name evidence="2" type="ORF">QX51_06420</name>
</gene>
<evidence type="ECO:0000313" key="2">
    <source>
        <dbReference type="EMBL" id="KHS57791.1"/>
    </source>
</evidence>
<keyword evidence="3" id="KW-1185">Reference proteome</keyword>
<dbReference type="InterPro" id="IPR002611">
    <property type="entry name" value="IstB_ATP-bd"/>
</dbReference>
<dbReference type="Pfam" id="PF01695">
    <property type="entry name" value="IstB_IS21"/>
    <property type="match status" value="1"/>
</dbReference>
<accession>A0A0B3VLZ2</accession>
<protein>
    <submittedName>
        <fullName evidence="2">DNA replication protein</fullName>
    </submittedName>
</protein>
<organism evidence="2 3">
    <name type="scientific">Terrisporobacter othiniensis</name>
    <dbReference type="NCBI Taxonomy" id="1577792"/>
    <lineage>
        <taxon>Bacteria</taxon>
        <taxon>Bacillati</taxon>
        <taxon>Bacillota</taxon>
        <taxon>Clostridia</taxon>
        <taxon>Peptostreptococcales</taxon>
        <taxon>Peptostreptococcaceae</taxon>
        <taxon>Terrisporobacter</taxon>
    </lineage>
</organism>
<name>A0A0B3VLZ2_9FIRM</name>
<feature type="domain" description="IstB-like ATP-binding" evidence="1">
    <location>
        <begin position="57"/>
        <end position="214"/>
    </location>
</feature>